<evidence type="ECO:0000256" key="6">
    <source>
        <dbReference type="SAM" id="MobiDB-lite"/>
    </source>
</evidence>
<comment type="caution">
    <text evidence="5">Lacks conserved residue(s) required for the propagation of feature annotation.</text>
</comment>
<feature type="active site" description="Nucleophile" evidence="5">
    <location>
        <position position="2124"/>
    </location>
</feature>
<dbReference type="InterPro" id="IPR036890">
    <property type="entry name" value="HATPase_C_sf"/>
</dbReference>
<dbReference type="InterPro" id="IPR029063">
    <property type="entry name" value="SAM-dependent_MTases_sf"/>
</dbReference>
<dbReference type="PANTHER" id="PTHR47839">
    <property type="entry name" value="DOMAIN PROTEIN, PUTATIVE (AFU_ORTHOLOGUE AFUA_6G04830)-RELATED"/>
    <property type="match status" value="1"/>
</dbReference>
<feature type="region of interest" description="Disordered" evidence="6">
    <location>
        <begin position="1412"/>
        <end position="1541"/>
    </location>
</feature>
<keyword evidence="4 5" id="KW-0694">RNA-binding</keyword>
<comment type="similarity">
    <text evidence="5">Belongs to the class I-like SAM-binding methyltransferase superfamily. RsmB/NOP family.</text>
</comment>
<evidence type="ECO:0000313" key="9">
    <source>
        <dbReference type="Proteomes" id="UP000070133"/>
    </source>
</evidence>
<feature type="region of interest" description="Disordered" evidence="6">
    <location>
        <begin position="2227"/>
        <end position="2251"/>
    </location>
</feature>
<feature type="binding site" evidence="5">
    <location>
        <position position="2024"/>
    </location>
    <ligand>
        <name>S-adenosyl-L-methionine</name>
        <dbReference type="ChEBI" id="CHEBI:59789"/>
    </ligand>
</feature>
<feature type="compositionally biased region" description="Low complexity" evidence="6">
    <location>
        <begin position="1435"/>
        <end position="1461"/>
    </location>
</feature>
<feature type="compositionally biased region" description="Basic and acidic residues" evidence="6">
    <location>
        <begin position="1412"/>
        <end position="1431"/>
    </location>
</feature>
<feature type="compositionally biased region" description="Acidic residues" evidence="6">
    <location>
        <begin position="2077"/>
        <end position="2086"/>
    </location>
</feature>
<dbReference type="Pfam" id="PF12449">
    <property type="entry name" value="DUF3684"/>
    <property type="match status" value="1"/>
</dbReference>
<dbReference type="SUPFAM" id="SSF53335">
    <property type="entry name" value="S-adenosyl-L-methionine-dependent methyltransferases"/>
    <property type="match status" value="1"/>
</dbReference>
<keyword evidence="9" id="KW-1185">Reference proteome</keyword>
<dbReference type="InterPro" id="IPR048889">
    <property type="entry name" value="NSUN5_RCM1_N"/>
</dbReference>
<evidence type="ECO:0000256" key="2">
    <source>
        <dbReference type="ARBA" id="ARBA00022679"/>
    </source>
</evidence>
<dbReference type="STRING" id="321146.A0A139H8F5"/>
<dbReference type="InterPro" id="IPR001678">
    <property type="entry name" value="MeTrfase_RsmB-F_NOP2_dom"/>
</dbReference>
<dbReference type="Pfam" id="PF21148">
    <property type="entry name" value="NSUN5_fdxn-like"/>
    <property type="match status" value="1"/>
</dbReference>
<evidence type="ECO:0000259" key="7">
    <source>
        <dbReference type="PROSITE" id="PS51686"/>
    </source>
</evidence>
<dbReference type="InterPro" id="IPR022155">
    <property type="entry name" value="DUF3684"/>
</dbReference>
<evidence type="ECO:0000313" key="8">
    <source>
        <dbReference type="EMBL" id="KXS98743.1"/>
    </source>
</evidence>
<dbReference type="GO" id="GO:0008173">
    <property type="term" value="F:RNA methyltransferase activity"/>
    <property type="evidence" value="ECO:0007669"/>
    <property type="project" value="InterPro"/>
</dbReference>
<keyword evidence="2 5" id="KW-0808">Transferase</keyword>
<proteinExistence type="inferred from homology"/>
<name>A0A139H8F5_9PEZI</name>
<dbReference type="PRINTS" id="PR02008">
    <property type="entry name" value="RCMTFAMILY"/>
</dbReference>
<dbReference type="PANTHER" id="PTHR47839:SF1">
    <property type="entry name" value="DOMAIN PROTEIN, PUTATIVE (AFU_ORTHOLOGUE AFUA_6G04830)-RELATED"/>
    <property type="match status" value="1"/>
</dbReference>
<evidence type="ECO:0000256" key="5">
    <source>
        <dbReference type="PROSITE-ProRule" id="PRU01023"/>
    </source>
</evidence>
<evidence type="ECO:0000256" key="3">
    <source>
        <dbReference type="ARBA" id="ARBA00022691"/>
    </source>
</evidence>
<feature type="domain" description="SAM-dependent MTase RsmB/NOP-type" evidence="7">
    <location>
        <begin position="1843"/>
        <end position="2221"/>
    </location>
</feature>
<dbReference type="Proteomes" id="UP000070133">
    <property type="component" value="Unassembled WGS sequence"/>
</dbReference>
<dbReference type="InterPro" id="IPR058210">
    <property type="entry name" value="SACS/Nov_dom"/>
</dbReference>
<comment type="caution">
    <text evidence="8">The sequence shown here is derived from an EMBL/GenBank/DDBJ whole genome shotgun (WGS) entry which is preliminary data.</text>
</comment>
<feature type="binding site" evidence="5">
    <location>
        <position position="1975"/>
    </location>
    <ligand>
        <name>S-adenosyl-L-methionine</name>
        <dbReference type="ChEBI" id="CHEBI:59789"/>
    </ligand>
</feature>
<gene>
    <name evidence="8" type="ORF">AC578_10501</name>
</gene>
<dbReference type="EMBL" id="LFZN01000107">
    <property type="protein sequence ID" value="KXS98743.1"/>
    <property type="molecule type" value="Genomic_DNA"/>
</dbReference>
<dbReference type="Gene3D" id="3.40.50.150">
    <property type="entry name" value="Vaccinia Virus protein VP39"/>
    <property type="match status" value="1"/>
</dbReference>
<protein>
    <recommendedName>
        <fullName evidence="7">SAM-dependent MTase RsmB/NOP-type domain-containing protein</fullName>
    </recommendedName>
</protein>
<dbReference type="GO" id="GO:0003723">
    <property type="term" value="F:RNA binding"/>
    <property type="evidence" value="ECO:0007669"/>
    <property type="project" value="UniProtKB-UniRule"/>
</dbReference>
<dbReference type="Gene3D" id="3.30.565.10">
    <property type="entry name" value="Histidine kinase-like ATPase, C-terminal domain"/>
    <property type="match status" value="1"/>
</dbReference>
<dbReference type="Pfam" id="PF21153">
    <property type="entry name" value="NSUN5_N"/>
    <property type="match status" value="1"/>
</dbReference>
<dbReference type="OrthoDB" id="10031156at2759"/>
<dbReference type="PROSITE" id="PS51686">
    <property type="entry name" value="SAM_MT_RSMB_NOP"/>
    <property type="match status" value="1"/>
</dbReference>
<dbReference type="Gene3D" id="3.30.70.1170">
    <property type="entry name" value="Sun protein, domain 3"/>
    <property type="match status" value="1"/>
</dbReference>
<dbReference type="Pfam" id="PF01189">
    <property type="entry name" value="Methyltr_RsmB-F"/>
    <property type="match status" value="1"/>
</dbReference>
<dbReference type="SUPFAM" id="SSF55874">
    <property type="entry name" value="ATPase domain of HSP90 chaperone/DNA topoisomerase II/histidine kinase"/>
    <property type="match status" value="1"/>
</dbReference>
<dbReference type="Pfam" id="PF25794">
    <property type="entry name" value="SACS"/>
    <property type="match status" value="1"/>
</dbReference>
<evidence type="ECO:0000256" key="4">
    <source>
        <dbReference type="ARBA" id="ARBA00022884"/>
    </source>
</evidence>
<dbReference type="InterPro" id="IPR023267">
    <property type="entry name" value="RCMT"/>
</dbReference>
<accession>A0A139H8F5</accession>
<sequence length="2251" mass="249162">MVASTNLSALRAQTMQGEDEEAVTVNTRALIDKVLARYSGEWTTLRELIQNAADAQARKVKIQFETFPSATVPLPQENDPSELLKHTLLHHTVKTLIVSNDGEHFKETDWQRLKRIAEGNPDETKIGAFGVGFYSVFADCESPFVTSGKETMAFYWKKDSLFTRRGKLPDSEVQGTSFLLDYRSQTTPVPQLLSLCHFLATSLTFVGLESVELHLDQWNILTLTKKMAPAAAVKIPSDVNPKTKDGLMKISDVEYQNAQIDARWMNVVGWNRKTTSASLASQQQQQQQNESGASSLRSFFGRFTSAATNTTVRKAQREEEVFQQTILDDLAGFSSATVFLRVSTVNILTNVSRQLSQELERATKKPPPKETRLSILTSSYDESTASMSTSAGSSSKRATEIFASVLPSKSGKIFIGFPTAQTTGLLAHISAPSVIPTVERESIDLNARYVRDWNIEMLRVAGIACRIAYTGDMTELKARIERTRTADGRKKVTMEDVTSAMPAAVHTYRQYNYAESTPSSKVGQYIEEAFWTCNTQASIDVLSTRGVLPSQQVRVATEDLSFVDGIPVVPDELMEKGHEFIGKLREYGLLSDITTSDIKKELEVQALTEKQVQELVKWSCTKVWRQEMDADAVQLLFDGTVASIDEQFVSTSSSPVLQLGQISTFVNTIRIPADMPTPPQTIPFRLTKGLSPTHLQSIGWDELQIVPWVRWIIESDGQGFGQGQSLTSSPTVASQVLPVVSKSWDALSQSSKQTIQELFIPRTVIPTKLGMRRPPQAYFGNVKLFDDLPTITGLQGVKEKFLGSLGVRKTVELNVVFDRLMAKSAAGSTLEEGKWSHVDLIKYLLSVKDDIPAEDIKRLQQTPICPAETLSADQVDKGKLFRLSDLLEPNEAIRKLGLPVLQWPVQYRATSPEGRFLRLLGLKPFPSVPDLVGILAKAPAGSELQESTLNYWVAHEYQHGYNKYPVAEIDVAFLPVHPYAGEGSNLVAKPKQCYANPKCAVLRFRTLKDYLQAHHTTFGVALDPPMEACVERLIKGPPTNFASAQTLFGYFANRLGEIGPDGNLAERLGNALIVPVVNRKPGDKAGQTRFVAPRAVFLGGSDTYGDIFDFVDFGHEANTFLLRIGSKVEPSASELAAMLVQQPARLLETLGAEKYLMLLRKIAERAANLKKDKTLWSRLKTSPCLLAVKRVRAGEKHVDGKPEHDDEEVTIDEYSLARAADMIVIDDIVLYRLFQAHLLAAPEEESLETFYQSLETPRVSQLVDNDQRMGSLLRDQSSAGTLKKLLVERCRLFLDDHRADDIRHDAAWLEKNVSIQVVEFLQITRKLKGYRLHYTEKKTALLHRESRLDAILYVTARFDLYEVSRAIMGLLLRRSKQQDFLALEMILESDLRRLKTKGYNVDRILRQKAAESRIAESERQKRVEEQRRLAEAEAEAASMPQQAPAAKAIAAPPSDPTAASPERALSMPGAFDSPEQRPGSSGRGKKSTGLHVFDSIRSQLGWNTGGRPSIDTPPPYQANDPVGGRSVTPGTERVTSPRDTQANLDSAIKACREYNSSSVFSQPEARQIKETPLYCDSKPGQDLKYIAELSNGVKLYLSRNNPDPNAFLQNYREALAMFVFTLSEVANIFELPPQTINVFHDGAGSSIAFNSSGSIFCNLRYFMQLHMGGMTTAEGKIDALAYWWMTLCHELAHNLVKFVALNMSLYHEAAEILNTANKSGGSLKSLVFGKKSWKSDAKALFALATETAKWSDILSDVLEKSGVLKVEKTVTPTLALLLVHDLFLSKKGIALPASHGLNSAISRHKVRLSAELTKARLRRGFRTLDDLRQYVDAQASSGPQNGSDGGTPARHPRWIRINALKTTLDDELEYGTFSNYTQVATLQEIMQAPAEMRAVHVDKHIPNLLAVASPDDPTTFKSYRNGKLILQEKASCFPAYLLDPRPGESKAIDGFAAPGNKTTHVAAILGESSQVIACEKDAERSKTLVKMVKLAGADSIVDVKQKQNFTRLDPKSAECADVTDVLLDPSCSGSGIFGRDEASITVHLPSVANDEAVPKGKKRKRGGEQKAEAKTQQQDALVEETADEEDGDAAKLKQRLRNLSGFQLRIVEHAMSFPAARRITYSTCSVHAEENEHVVVKALLSDMASERGWNVLKREEQVEGLKKWHKRGGEEAVKVAVQASDAELGRKRAIDAKTVAEACIRCKKGGEDGTMGFFVVAFCRDPEAMSDIDTNGEGVVEEDDEEWRGFSDDET</sequence>
<dbReference type="GO" id="GO:0001510">
    <property type="term" value="P:RNA methylation"/>
    <property type="evidence" value="ECO:0007669"/>
    <property type="project" value="InterPro"/>
</dbReference>
<dbReference type="InterPro" id="IPR049561">
    <property type="entry name" value="NSUN5_7_fdxn-like"/>
</dbReference>
<evidence type="ECO:0000256" key="1">
    <source>
        <dbReference type="ARBA" id="ARBA00022603"/>
    </source>
</evidence>
<keyword evidence="3 5" id="KW-0949">S-adenosyl-L-methionine</keyword>
<reference evidence="8 9" key="1">
    <citation type="submission" date="2015-07" db="EMBL/GenBank/DDBJ databases">
        <title>Comparative genomics of the Sigatoka disease complex on banana suggests a link between parallel evolutionary changes in Pseudocercospora fijiensis and Pseudocercospora eumusae and increased virulence on the banana host.</title>
        <authorList>
            <person name="Chang T.-C."/>
            <person name="Salvucci A."/>
            <person name="Crous P.W."/>
            <person name="Stergiopoulos I."/>
        </authorList>
    </citation>
    <scope>NUCLEOTIDE SEQUENCE [LARGE SCALE GENOMIC DNA]</scope>
    <source>
        <strain evidence="8 9">CBS 114824</strain>
    </source>
</reference>
<dbReference type="NCBIfam" id="NF047352">
    <property type="entry name" value="P_loop_sacsin"/>
    <property type="match status" value="1"/>
</dbReference>
<keyword evidence="1 5" id="KW-0489">Methyltransferase</keyword>
<organism evidence="8 9">
    <name type="scientific">Pseudocercospora eumusae</name>
    <dbReference type="NCBI Taxonomy" id="321146"/>
    <lineage>
        <taxon>Eukaryota</taxon>
        <taxon>Fungi</taxon>
        <taxon>Dikarya</taxon>
        <taxon>Ascomycota</taxon>
        <taxon>Pezizomycotina</taxon>
        <taxon>Dothideomycetes</taxon>
        <taxon>Dothideomycetidae</taxon>
        <taxon>Mycosphaerellales</taxon>
        <taxon>Mycosphaerellaceae</taxon>
        <taxon>Pseudocercospora</taxon>
    </lineage>
</organism>
<feature type="region of interest" description="Disordered" evidence="6">
    <location>
        <begin position="2051"/>
        <end position="2086"/>
    </location>
</feature>
<dbReference type="InterPro" id="IPR049560">
    <property type="entry name" value="MeTrfase_RsmB-F_NOP2_cat"/>
</dbReference>